<sequence>MNPRIAFLGAPLLTLAYGVIRIIDGLDGVRGPGLAWTTGHLAFLGALALFVVVFLWMRRLAGRNVLSTVLTAVASAGALALTVQFGIDVVAGFMADDHLAMSVLTQQVRQNPVVSLVAYDLGPYLFYLGQLALVIQLAVMRRITAWTPVLVLADLLMPFIDKDLIPLGAVILLFSYAGIARRISRTSRVAETTSATTVLV</sequence>
<evidence type="ECO:0000256" key="1">
    <source>
        <dbReference type="SAM" id="Phobius"/>
    </source>
</evidence>
<evidence type="ECO:0000313" key="3">
    <source>
        <dbReference type="Proteomes" id="UP001241758"/>
    </source>
</evidence>
<feature type="transmembrane region" description="Helical" evidence="1">
    <location>
        <begin position="69"/>
        <end position="95"/>
    </location>
</feature>
<accession>A0ABT6WWB8</accession>
<reference evidence="2 3" key="1">
    <citation type="submission" date="2023-05" db="EMBL/GenBank/DDBJ databases">
        <title>Actinoplanes sp. NEAU-A12 genome sequencing.</title>
        <authorList>
            <person name="Wang Z.-S."/>
        </authorList>
    </citation>
    <scope>NUCLEOTIDE SEQUENCE [LARGE SCALE GENOMIC DNA]</scope>
    <source>
        <strain evidence="2 3">NEAU-A12</strain>
    </source>
</reference>
<dbReference type="EMBL" id="JASCTH010000029">
    <property type="protein sequence ID" value="MDI6104037.1"/>
    <property type="molecule type" value="Genomic_DNA"/>
</dbReference>
<protein>
    <recommendedName>
        <fullName evidence="4">DUF4386 domain-containing protein</fullName>
    </recommendedName>
</protein>
<feature type="transmembrane region" description="Helical" evidence="1">
    <location>
        <begin position="164"/>
        <end position="183"/>
    </location>
</feature>
<name>A0ABT6WWB8_9ACTN</name>
<organism evidence="2 3">
    <name type="scientific">Actinoplanes sandaracinus</name>
    <dbReference type="NCBI Taxonomy" id="3045177"/>
    <lineage>
        <taxon>Bacteria</taxon>
        <taxon>Bacillati</taxon>
        <taxon>Actinomycetota</taxon>
        <taxon>Actinomycetes</taxon>
        <taxon>Micromonosporales</taxon>
        <taxon>Micromonosporaceae</taxon>
        <taxon>Actinoplanes</taxon>
    </lineage>
</organism>
<dbReference type="Proteomes" id="UP001241758">
    <property type="component" value="Unassembled WGS sequence"/>
</dbReference>
<dbReference type="RefSeq" id="WP_282765293.1">
    <property type="nucleotide sequence ID" value="NZ_JASCTH010000029.1"/>
</dbReference>
<evidence type="ECO:0008006" key="4">
    <source>
        <dbReference type="Google" id="ProtNLM"/>
    </source>
</evidence>
<keyword evidence="1" id="KW-1133">Transmembrane helix</keyword>
<keyword evidence="1" id="KW-0812">Transmembrane</keyword>
<proteinExistence type="predicted"/>
<keyword evidence="1" id="KW-0472">Membrane</keyword>
<keyword evidence="3" id="KW-1185">Reference proteome</keyword>
<evidence type="ECO:0000313" key="2">
    <source>
        <dbReference type="EMBL" id="MDI6104037.1"/>
    </source>
</evidence>
<comment type="caution">
    <text evidence="2">The sequence shown here is derived from an EMBL/GenBank/DDBJ whole genome shotgun (WGS) entry which is preliminary data.</text>
</comment>
<gene>
    <name evidence="2" type="ORF">QLQ12_36150</name>
</gene>
<feature type="transmembrane region" description="Helical" evidence="1">
    <location>
        <begin position="34"/>
        <end position="57"/>
    </location>
</feature>